<dbReference type="GeneID" id="18811938"/>
<proteinExistence type="predicted"/>
<dbReference type="HOGENOM" id="CLU_2741589_0_0_1"/>
<organism>
    <name type="scientific">Serpula lacrymans var. lacrymans (strain S7.9)</name>
    <name type="common">Dry rot fungus</name>
    <dbReference type="NCBI Taxonomy" id="578457"/>
    <lineage>
        <taxon>Eukaryota</taxon>
        <taxon>Fungi</taxon>
        <taxon>Dikarya</taxon>
        <taxon>Basidiomycota</taxon>
        <taxon>Agaricomycotina</taxon>
        <taxon>Agaricomycetes</taxon>
        <taxon>Agaricomycetidae</taxon>
        <taxon>Boletales</taxon>
        <taxon>Coniophorineae</taxon>
        <taxon>Serpulaceae</taxon>
        <taxon>Serpula</taxon>
    </lineage>
</organism>
<dbReference type="EMBL" id="GL945439">
    <property type="protein sequence ID" value="EGO21428.1"/>
    <property type="molecule type" value="Genomic_DNA"/>
</dbReference>
<name>F8P7L8_SERL9</name>
<reference evidence="1" key="1">
    <citation type="submission" date="2011-04" db="EMBL/GenBank/DDBJ databases">
        <title>Evolution of plant cell wall degrading machinery underlies the functional diversity of forest fungi.</title>
        <authorList>
            <consortium name="US DOE Joint Genome Institute (JGI-PGF)"/>
            <person name="Eastwood D.C."/>
            <person name="Floudas D."/>
            <person name="Binder M."/>
            <person name="Majcherczyk A."/>
            <person name="Schneider P."/>
            <person name="Aerts A."/>
            <person name="Asiegbu F.O."/>
            <person name="Baker S.E."/>
            <person name="Barry K."/>
            <person name="Bendiksby M."/>
            <person name="Blumentritt M."/>
            <person name="Coutinho P.M."/>
            <person name="Cullen D."/>
            <person name="Cullen D."/>
            <person name="Gathman A."/>
            <person name="Goodell B."/>
            <person name="Henrissat B."/>
            <person name="Ihrmark K."/>
            <person name="Kauserud H."/>
            <person name="Kohler A."/>
            <person name="LaButti K."/>
            <person name="Lapidus A."/>
            <person name="Lavin J.L."/>
            <person name="Lee Y.-H."/>
            <person name="Lindquist E."/>
            <person name="Lilly W."/>
            <person name="Lucas S."/>
            <person name="Morin E."/>
            <person name="Murat C."/>
            <person name="Oguiza J.A."/>
            <person name="Park J."/>
            <person name="Pisabarro A.G."/>
            <person name="Riley R."/>
            <person name="Rosling A."/>
            <person name="Salamov A."/>
            <person name="Schmidt O."/>
            <person name="Schmutz J."/>
            <person name="Skrede I."/>
            <person name="Stenlid J."/>
            <person name="Wiebenga A."/>
            <person name="Xie X."/>
            <person name="Kues U."/>
            <person name="Hibbett D.S."/>
            <person name="Hoffmeister D."/>
            <person name="Hogberg N."/>
            <person name="Martin F."/>
            <person name="Grigoriev I.V."/>
            <person name="Watkinson S.C."/>
        </authorList>
    </citation>
    <scope>NUCLEOTIDE SEQUENCE</scope>
    <source>
        <strain evidence="1">S7.9</strain>
    </source>
</reference>
<dbReference type="AlphaFoldDB" id="F8P7L8"/>
<protein>
    <submittedName>
        <fullName evidence="1">Uncharacterized protein</fullName>
    </submittedName>
</protein>
<sequence length="71" mass="8087">MNPASADNVGPHLEFDLWLQKRSSNLKNHPTRYEASLYGHMTSLKICPFTKMTSGANGQIYKCSCRHLQVY</sequence>
<evidence type="ECO:0000313" key="1">
    <source>
        <dbReference type="EMBL" id="EGO21428.1"/>
    </source>
</evidence>
<gene>
    <name evidence="1" type="ORF">SERLADRAFT_399243</name>
</gene>
<dbReference type="RefSeq" id="XP_007322385.1">
    <property type="nucleotide sequence ID" value="XM_007322323.1"/>
</dbReference>
<dbReference type="Proteomes" id="UP000008064">
    <property type="component" value="Unassembled WGS sequence"/>
</dbReference>
<dbReference type="KEGG" id="sla:SERLADRAFT_399243"/>
<accession>F8P7L8</accession>